<sequence length="98" mass="11475">MHGQYTEPRYLLSLACLLESQSRSQDPKCIKWSRLYEKLLAVRITTVIQIIGFNGIRIPQMILEIQTCLGIDCFRREKDKSRPQSSQPNTHFLLEAYF</sequence>
<dbReference type="AlphaFoldDB" id="A0A059DGL0"/>
<reference evidence="1" key="1">
    <citation type="submission" date="2013-07" db="EMBL/GenBank/DDBJ databases">
        <title>The genome of Eucalyptus grandis.</title>
        <authorList>
            <person name="Schmutz J."/>
            <person name="Hayes R."/>
            <person name="Myburg A."/>
            <person name="Tuskan G."/>
            <person name="Grattapaglia D."/>
            <person name="Rokhsar D.S."/>
        </authorList>
    </citation>
    <scope>NUCLEOTIDE SEQUENCE</scope>
    <source>
        <tissue evidence="1">Leaf extractions</tissue>
    </source>
</reference>
<dbReference type="EMBL" id="KK198753">
    <property type="protein sequence ID" value="KCW89375.1"/>
    <property type="molecule type" value="Genomic_DNA"/>
</dbReference>
<organism evidence="1">
    <name type="scientific">Eucalyptus grandis</name>
    <name type="common">Flooded gum</name>
    <dbReference type="NCBI Taxonomy" id="71139"/>
    <lineage>
        <taxon>Eukaryota</taxon>
        <taxon>Viridiplantae</taxon>
        <taxon>Streptophyta</taxon>
        <taxon>Embryophyta</taxon>
        <taxon>Tracheophyta</taxon>
        <taxon>Spermatophyta</taxon>
        <taxon>Magnoliopsida</taxon>
        <taxon>eudicotyledons</taxon>
        <taxon>Gunneridae</taxon>
        <taxon>Pentapetalae</taxon>
        <taxon>rosids</taxon>
        <taxon>malvids</taxon>
        <taxon>Myrtales</taxon>
        <taxon>Myrtaceae</taxon>
        <taxon>Myrtoideae</taxon>
        <taxon>Eucalypteae</taxon>
        <taxon>Eucalyptus</taxon>
    </lineage>
</organism>
<dbReference type="Gramene" id="KCW89375">
    <property type="protein sequence ID" value="KCW89375"/>
    <property type="gene ID" value="EUGRSUZ_A01671"/>
</dbReference>
<proteinExistence type="predicted"/>
<gene>
    <name evidence="1" type="ORF">EUGRSUZ_A01671</name>
</gene>
<protein>
    <submittedName>
        <fullName evidence="1">Uncharacterized protein</fullName>
    </submittedName>
</protein>
<accession>A0A059DGL0</accession>
<evidence type="ECO:0000313" key="1">
    <source>
        <dbReference type="EMBL" id="KCW89375.1"/>
    </source>
</evidence>
<dbReference type="InParanoid" id="A0A059DGL0"/>
<name>A0A059DGL0_EUCGR</name>